<protein>
    <submittedName>
        <fullName evidence="1">Uncharacterized protein</fullName>
    </submittedName>
</protein>
<comment type="caution">
    <text evidence="1">The sequence shown here is derived from an EMBL/GenBank/DDBJ whole genome shotgun (WGS) entry which is preliminary data.</text>
</comment>
<dbReference type="AlphaFoldDB" id="X1E7L5"/>
<accession>X1E7L5</accession>
<proteinExistence type="predicted"/>
<feature type="non-terminal residue" evidence="1">
    <location>
        <position position="94"/>
    </location>
</feature>
<organism evidence="1">
    <name type="scientific">marine sediment metagenome</name>
    <dbReference type="NCBI Taxonomy" id="412755"/>
    <lineage>
        <taxon>unclassified sequences</taxon>
        <taxon>metagenomes</taxon>
        <taxon>ecological metagenomes</taxon>
    </lineage>
</organism>
<reference evidence="1" key="1">
    <citation type="journal article" date="2014" name="Front. Microbiol.">
        <title>High frequency of phylogenetically diverse reductive dehalogenase-homologous genes in deep subseafloor sedimentary metagenomes.</title>
        <authorList>
            <person name="Kawai M."/>
            <person name="Futagami T."/>
            <person name="Toyoda A."/>
            <person name="Takaki Y."/>
            <person name="Nishi S."/>
            <person name="Hori S."/>
            <person name="Arai W."/>
            <person name="Tsubouchi T."/>
            <person name="Morono Y."/>
            <person name="Uchiyama I."/>
            <person name="Ito T."/>
            <person name="Fujiyama A."/>
            <person name="Inagaki F."/>
            <person name="Takami H."/>
        </authorList>
    </citation>
    <scope>NUCLEOTIDE SEQUENCE</scope>
    <source>
        <strain evidence="1">Expedition CK06-06</strain>
    </source>
</reference>
<gene>
    <name evidence="1" type="ORF">S01H4_42267</name>
</gene>
<name>X1E7L5_9ZZZZ</name>
<dbReference type="EMBL" id="BART01023196">
    <property type="protein sequence ID" value="GAH04643.1"/>
    <property type="molecule type" value="Genomic_DNA"/>
</dbReference>
<evidence type="ECO:0000313" key="1">
    <source>
        <dbReference type="EMBL" id="GAH04643.1"/>
    </source>
</evidence>
<sequence>MPQVLKKGSKGLNLENWRVFNEEGKHMFTCGENKAKWYLNKNLAKVTGKNEIHLTFEPQGYGYEDGEVFGLAGRVIRCVVTGHDEGLQRHHIVP</sequence>